<sequence>MQINNNTFKSILISYFATFIKTKSISFMSWPNKLINYQIRIEVVWNKNFIFHSLGLSKIKNKIKNNYKLNEFISDVYFNRMCYSNINQLLTKNKKRIVLKKILAINWITSHFKDKGFFANFKIKKGFDKPSAYEQSECILYSKPIENKIVALHCKIGNKYNLDIKNNRSIFWNNNKDTLNIVVIPISIKLLKKDNLKLINFWNINWTFLNEWINKKTSAEHS</sequence>
<gene>
    <name evidence="1" type="ORF">HLA87_01190</name>
</gene>
<dbReference type="Proteomes" id="UP000500686">
    <property type="component" value="Chromosome"/>
</dbReference>
<reference evidence="1 2" key="1">
    <citation type="submission" date="2020-05" db="EMBL/GenBank/DDBJ databases">
        <title>Novel Mycoplasma species detected in Mirounga angustirostris (northern elephant seal) from the USA.</title>
        <authorList>
            <person name="Volokhov D.V."/>
        </authorList>
    </citation>
    <scope>NUCLEOTIDE SEQUENCE [LARGE SCALE GENOMIC DNA]</scope>
    <source>
        <strain evidence="1 2">Mirounga ES2806-GEN</strain>
    </source>
</reference>
<organism evidence="1 2">
    <name type="scientific">Mycoplasma miroungigenitalium</name>
    <dbReference type="NCBI Taxonomy" id="754515"/>
    <lineage>
        <taxon>Bacteria</taxon>
        <taxon>Bacillati</taxon>
        <taxon>Mycoplasmatota</taxon>
        <taxon>Mollicutes</taxon>
        <taxon>Mycoplasmataceae</taxon>
        <taxon>Mycoplasma</taxon>
    </lineage>
</organism>
<dbReference type="AlphaFoldDB" id="A0A6M4JAI6"/>
<dbReference type="KEGG" id="mmir:HLA87_01190"/>
<dbReference type="RefSeq" id="WP_171111114.1">
    <property type="nucleotide sequence ID" value="NZ_CP053096.1"/>
</dbReference>
<dbReference type="EMBL" id="CP053096">
    <property type="protein sequence ID" value="QJR43405.1"/>
    <property type="molecule type" value="Genomic_DNA"/>
</dbReference>
<evidence type="ECO:0000313" key="2">
    <source>
        <dbReference type="Proteomes" id="UP000500686"/>
    </source>
</evidence>
<evidence type="ECO:0000313" key="1">
    <source>
        <dbReference type="EMBL" id="QJR43405.1"/>
    </source>
</evidence>
<accession>A0A6M4JAI6</accession>
<keyword evidence="2" id="KW-1185">Reference proteome</keyword>
<proteinExistence type="predicted"/>
<protein>
    <submittedName>
        <fullName evidence="1">Uncharacterized protein</fullName>
    </submittedName>
</protein>
<name>A0A6M4JAI6_9MOLU</name>